<organism evidence="1 2">
    <name type="scientific">Steinernema glaseri</name>
    <dbReference type="NCBI Taxonomy" id="37863"/>
    <lineage>
        <taxon>Eukaryota</taxon>
        <taxon>Metazoa</taxon>
        <taxon>Ecdysozoa</taxon>
        <taxon>Nematoda</taxon>
        <taxon>Chromadorea</taxon>
        <taxon>Rhabditida</taxon>
        <taxon>Tylenchina</taxon>
        <taxon>Panagrolaimomorpha</taxon>
        <taxon>Strongyloidoidea</taxon>
        <taxon>Steinernematidae</taxon>
        <taxon>Steinernema</taxon>
    </lineage>
</organism>
<dbReference type="Proteomes" id="UP000095287">
    <property type="component" value="Unplaced"/>
</dbReference>
<sequence>MSSNEKRRHSQSVKTDDHKIEIRKRQLVKNKSMQVESTLRVVDEKNAEVEKPFAYLSGDIVYDVLHLELNYSSISAGLFDNISKINGVWGDVARNISHHSLHFTYDCWNVMRRPGEPIAYDDNFKKNCYIFYADIDCTRGPATSIYPLVPRMRETIRIKGEFSISLVLQLPTDRFTQFSLFIPYDTPSIYDQDEQKSLEDALLRLMDSKHMRSFTCGGRHLFRDRVAELEEHLCRFVKKPHFEKISISTVVDQRVVDAALEAWRTRTSFPGPVQRINIPTRFIVTEEERALQNPLVDWTDGRQTRVRYPQGSVEYHPTDPERKVINQVSFFDGFLDQNLTFIRKYHR</sequence>
<evidence type="ECO:0000313" key="1">
    <source>
        <dbReference type="Proteomes" id="UP000095287"/>
    </source>
</evidence>
<reference evidence="2" key="1">
    <citation type="submission" date="2016-11" db="UniProtKB">
        <authorList>
            <consortium name="WormBaseParasite"/>
        </authorList>
    </citation>
    <scope>IDENTIFICATION</scope>
</reference>
<protein>
    <submittedName>
        <fullName evidence="2">Uncharacterized protein</fullName>
    </submittedName>
</protein>
<dbReference type="AlphaFoldDB" id="A0A1I7YY75"/>
<dbReference type="WBParaSite" id="L893_g20720.t1">
    <property type="protein sequence ID" value="L893_g20720.t1"/>
    <property type="gene ID" value="L893_g20720"/>
</dbReference>
<keyword evidence="1" id="KW-1185">Reference proteome</keyword>
<evidence type="ECO:0000313" key="2">
    <source>
        <dbReference type="WBParaSite" id="L893_g20720.t1"/>
    </source>
</evidence>
<accession>A0A1I7YY75</accession>
<name>A0A1I7YY75_9BILA</name>
<proteinExistence type="predicted"/>